<dbReference type="SUPFAM" id="SSF48726">
    <property type="entry name" value="Immunoglobulin"/>
    <property type="match status" value="3"/>
</dbReference>
<dbReference type="InterPro" id="IPR013210">
    <property type="entry name" value="LRR_N_plant-typ"/>
</dbReference>
<dbReference type="Pfam" id="PF00560">
    <property type="entry name" value="LRR_1"/>
    <property type="match status" value="8"/>
</dbReference>
<dbReference type="Gene3D" id="3.80.10.10">
    <property type="entry name" value="Ribonuclease Inhibitor"/>
    <property type="match status" value="8"/>
</dbReference>
<protein>
    <submittedName>
        <fullName evidence="15">Leucine-rich repeat domain-containing protein</fullName>
    </submittedName>
</protein>
<accession>A0ABW5N7Z9</accession>
<dbReference type="InterPro" id="IPR032675">
    <property type="entry name" value="LRR_dom_sf"/>
</dbReference>
<dbReference type="SMART" id="SM00364">
    <property type="entry name" value="LRR_BAC"/>
    <property type="match status" value="7"/>
</dbReference>
<evidence type="ECO:0000313" key="16">
    <source>
        <dbReference type="Proteomes" id="UP001597459"/>
    </source>
</evidence>
<keyword evidence="3" id="KW-0433">Leucine-rich repeat</keyword>
<gene>
    <name evidence="15" type="ORF">ACFSTE_12150</name>
</gene>
<dbReference type="PROSITE" id="PS50835">
    <property type="entry name" value="IG_LIKE"/>
    <property type="match status" value="1"/>
</dbReference>
<evidence type="ECO:0000256" key="13">
    <source>
        <dbReference type="SAM" id="SignalP"/>
    </source>
</evidence>
<dbReference type="SMART" id="SM00409">
    <property type="entry name" value="IG"/>
    <property type="match status" value="3"/>
</dbReference>
<dbReference type="Pfam" id="PF08263">
    <property type="entry name" value="LRRNT_2"/>
    <property type="match status" value="3"/>
</dbReference>
<comment type="subcellular location">
    <subcellularLocation>
        <location evidence="1">Cell membrane</location>
    </subcellularLocation>
    <subcellularLocation>
        <location evidence="12">Endomembrane system</location>
        <topology evidence="12">Single-pass membrane protein</topology>
    </subcellularLocation>
</comment>
<evidence type="ECO:0000256" key="12">
    <source>
        <dbReference type="ARBA" id="ARBA00037847"/>
    </source>
</evidence>
<keyword evidence="10" id="KW-0675">Receptor</keyword>
<keyword evidence="4" id="KW-0812">Transmembrane</keyword>
<dbReference type="InterPro" id="IPR055414">
    <property type="entry name" value="LRR_R13L4/SHOC2-like"/>
</dbReference>
<comment type="caution">
    <text evidence="15">The sequence shown here is derived from an EMBL/GenBank/DDBJ whole genome shotgun (WGS) entry which is preliminary data.</text>
</comment>
<dbReference type="InterPro" id="IPR013783">
    <property type="entry name" value="Ig-like_fold"/>
</dbReference>
<reference evidence="16" key="1">
    <citation type="journal article" date="2019" name="Int. J. Syst. Evol. Microbiol.">
        <title>The Global Catalogue of Microorganisms (GCM) 10K type strain sequencing project: providing services to taxonomists for standard genome sequencing and annotation.</title>
        <authorList>
            <consortium name="The Broad Institute Genomics Platform"/>
            <consortium name="The Broad Institute Genome Sequencing Center for Infectious Disease"/>
            <person name="Wu L."/>
            <person name="Ma J."/>
        </authorList>
    </citation>
    <scope>NUCLEOTIDE SEQUENCE [LARGE SCALE GENOMIC DNA]</scope>
    <source>
        <strain evidence="16">KCTC 42423</strain>
    </source>
</reference>
<dbReference type="InterPro" id="IPR036179">
    <property type="entry name" value="Ig-like_dom_sf"/>
</dbReference>
<keyword evidence="2" id="KW-1003">Cell membrane</keyword>
<dbReference type="InterPro" id="IPR003591">
    <property type="entry name" value="Leu-rich_rpt_typical-subtyp"/>
</dbReference>
<evidence type="ECO:0000256" key="9">
    <source>
        <dbReference type="ARBA" id="ARBA00023157"/>
    </source>
</evidence>
<dbReference type="Proteomes" id="UP001597459">
    <property type="component" value="Unassembled WGS sequence"/>
</dbReference>
<evidence type="ECO:0000256" key="7">
    <source>
        <dbReference type="ARBA" id="ARBA00022989"/>
    </source>
</evidence>
<dbReference type="Pfam" id="PF23598">
    <property type="entry name" value="LRR_14"/>
    <property type="match status" value="1"/>
</dbReference>
<evidence type="ECO:0000256" key="8">
    <source>
        <dbReference type="ARBA" id="ARBA00023136"/>
    </source>
</evidence>
<dbReference type="InterPro" id="IPR003599">
    <property type="entry name" value="Ig_sub"/>
</dbReference>
<evidence type="ECO:0000256" key="6">
    <source>
        <dbReference type="ARBA" id="ARBA00022737"/>
    </source>
</evidence>
<dbReference type="InterPro" id="IPR001611">
    <property type="entry name" value="Leu-rich_rpt"/>
</dbReference>
<evidence type="ECO:0000256" key="11">
    <source>
        <dbReference type="ARBA" id="ARBA00023180"/>
    </source>
</evidence>
<organism evidence="15 16">
    <name type="scientific">Aquimarina hainanensis</name>
    <dbReference type="NCBI Taxonomy" id="1578017"/>
    <lineage>
        <taxon>Bacteria</taxon>
        <taxon>Pseudomonadati</taxon>
        <taxon>Bacteroidota</taxon>
        <taxon>Flavobacteriia</taxon>
        <taxon>Flavobacteriales</taxon>
        <taxon>Flavobacteriaceae</taxon>
        <taxon>Aquimarina</taxon>
    </lineage>
</organism>
<keyword evidence="9" id="KW-1015">Disulfide bond</keyword>
<keyword evidence="8" id="KW-0472">Membrane</keyword>
<dbReference type="InterPro" id="IPR007110">
    <property type="entry name" value="Ig-like_dom"/>
</dbReference>
<name>A0ABW5N7Z9_9FLAO</name>
<dbReference type="PANTHER" id="PTHR48052">
    <property type="entry name" value="UNNAMED PRODUCT"/>
    <property type="match status" value="1"/>
</dbReference>
<evidence type="ECO:0000256" key="3">
    <source>
        <dbReference type="ARBA" id="ARBA00022614"/>
    </source>
</evidence>
<dbReference type="SMART" id="SM00408">
    <property type="entry name" value="IGc2"/>
    <property type="match status" value="3"/>
</dbReference>
<keyword evidence="5 13" id="KW-0732">Signal</keyword>
<keyword evidence="6" id="KW-0677">Repeat</keyword>
<dbReference type="PANTHER" id="PTHR48052:SF8">
    <property type="entry name" value="LRR RECEPTOR-LIKE SERINE_THREONINE-PROTEIN KINASE FLS2"/>
    <property type="match status" value="1"/>
</dbReference>
<dbReference type="EMBL" id="JBHULX010000021">
    <property type="protein sequence ID" value="MFD2591580.1"/>
    <property type="molecule type" value="Genomic_DNA"/>
</dbReference>
<feature type="chain" id="PRO_5046362208" evidence="13">
    <location>
        <begin position="23"/>
        <end position="2183"/>
    </location>
</feature>
<keyword evidence="11" id="KW-0325">Glycoprotein</keyword>
<dbReference type="PROSITE" id="PS51450">
    <property type="entry name" value="LRR"/>
    <property type="match status" value="1"/>
</dbReference>
<dbReference type="InterPro" id="IPR003598">
    <property type="entry name" value="Ig_sub2"/>
</dbReference>
<dbReference type="Pfam" id="PF13855">
    <property type="entry name" value="LRR_8"/>
    <property type="match status" value="2"/>
</dbReference>
<feature type="domain" description="Ig-like" evidence="14">
    <location>
        <begin position="423"/>
        <end position="502"/>
    </location>
</feature>
<evidence type="ECO:0000256" key="5">
    <source>
        <dbReference type="ARBA" id="ARBA00022729"/>
    </source>
</evidence>
<evidence type="ECO:0000256" key="2">
    <source>
        <dbReference type="ARBA" id="ARBA00022475"/>
    </source>
</evidence>
<sequence length="2183" mass="241162">MKTIFKYFQLVFLFAWMTEGYADDIIPTYPSQASCTVSETEKQALLDFYTATDGANWKNTRANNKAWKSDIPICDWHGVTVTNGHVTRINLPNNNLNGEVPSSISNLTKLSYLALNTNRVSKLPETIGNLSELRTLALVRNNLTTLPNGIVNLPRIESLVFSTNGLSSLPAGINKLTTLKGLNLTQNKFSGNIPEEIFELVNLQTLTMRQNKLSGVISPKIGALKRLNHIDIGFNNFTGAIPKEIQNLTLLTTLKMDNNALVAIPDEIQALKAMITLELSKNQIKAIPNGITRLPRLKLLYLSNNKIQGSIPKDFVNNTALVGIYLSFNELSGTIPLELGNMPSLKTLTVDNNQLTGTVPESLAAKLSGFNFHENKLEGSIPYFTKSDLRSFSFYGNKFVFSDFENNHVSYKNRARNNYRYAPQAKVDQPVSKTIDAGQTITLSSTALTSPNNSYQWYKTVGGTTTAITGATNKNLVISNASTADAGVYHFLATNSIVTDLTLERHPITLTVIEDTCGVSEVEKQALLDFYTATGGPNWKNTVENNKPWDPAIPVCDWYGITVTNRKVVTIHLSNNNLSGHIPSGIERLINLKTLRLTYNSELSGEIPISIGKLENLRTLSLTNNNLSGAIPKELGSLTNLTRLVLNSNNLTGTIPVELGNLKKMVSMLIRANKLTGVVPKELATIDGLWELFLDGNELTGSLPSDIGRLTNLNHLSLSNNKLTGTIPVEYGGLLKLTYLALSNNKLSGVIPSEIFSIQSLEKVILDRNSFEGNIPSGISELPNLERLLINNNHFEGKLPKINSSLLRYLHIQHNDFVFSDVEDDQVYYKEKIQTRYIYNPQAKVDQIEAKNVSINQSITLTTSDLTSPNNSYQWYKTVGGTTTAITGATDKELTISNADMTDAGVYHFLATNSIVEGLTLERHPITLTVIEDTCGVSEVEKQALLDFYTATGGPNWKNTVENNKPWDPAIPVCDWYGVIVNNGTVTGLNLGRNNLSGNLVLAPLASLPELSHLSLGINNLSGEIPMSVENLFKLSYINLESNKLTGSIPEVLADLKKLSFISFAKNQLTGEILPELSALPNLKNLYLNNNQLTGGIPNDLGIITNLEYLDISFNKLSGSIPSSLGQLTKLKWLAVNNNQLEGVLPATLGQLVNLNRLYASNNQLSGELPVALGTLTALNILDLANNKLSGSIPGSLGNLTNLTNVYLNKNELSGNLPEELTRLTRLKQLFLHDNKLSGKIPAGFTNISFVKLFFNTNQFVFSDFESEYTTYKQRIQFFEYAPQAKVDQPENHIIQLGGEIILTTTDLTSPNNSYQWYKTVGGTTTAITGATDKELTISNAGMTDAGVYHFLATNSIVDGLTLERHPITLIVKEPQDCSALTCEEVIVDALNFVKNNNGITNTQVPFVLTDVPSFFDTCIDEFFKIGQEDTLVWENINGLNYSFVLRLNDAIIFKVDSSSPAMYSESIVSFSAINVANTYQEIVFINTDGVETIMRTKGFEINCNPCTDCPVGFDLCLGGNTEEYPIVYNLIPHGDHINWYLTETGGTPLEDNTPISTEAENPGGVIYWWDDTTDGSDTRIPQVVTVSTNLPEVEEFQIFSAGMQATIGDLQATGNNIEWYLHPAEGNPLPADTPLEHLQSYFAQGADATCRAAVVVMLQTDTPQGDGYQTLCKGATLADIVLQVAAGSSIKWYNQRTGGQLLPATTALVHGVTYYATQLDQYGGESEDRKEVTVNIIEVFPPYVPSTEQVFYANQSHTIANLLAIGNGIRWYDQEEGGIAYAPTETLVDGQYYYAAQQSEAGCTGDRQAVLVRILAEEAPTLFGCEKFKPRIGDRYVVNAWVREQGVTPVNPDIRAFNDSEISQLFVELLNHLKDKVLSADSDIYHIPAIYIPHSETANLNFDPIVSYIKDTEIDERKLTVYNFSLEKDTYGRTIGFSFFLNKNQTAKIMYQSPKVRKRGTLGGVSILDYRYPIRDNADNIRIDFTDVKVVNDQLQLISDFEMNNAGAYSTSLTNHTDVVSGVSPVEETVTFYEYEEIPGYQPITYMNALVEIQYKDANETVMEADKLVFIPKGPVIDGWQQVSGTFVIPVAAHQMTMSLKNIASDINVYFDDIRFHPYDSSMKTFVYDPITQRLMSELDENNFATFYEYDAEGGLIRVKKETAKGIFTIQESRSGNVKATD</sequence>
<keyword evidence="7" id="KW-1133">Transmembrane helix</keyword>
<feature type="signal peptide" evidence="13">
    <location>
        <begin position="1"/>
        <end position="22"/>
    </location>
</feature>
<evidence type="ECO:0000259" key="14">
    <source>
        <dbReference type="PROSITE" id="PS50835"/>
    </source>
</evidence>
<dbReference type="Gene3D" id="2.60.40.10">
    <property type="entry name" value="Immunoglobulins"/>
    <property type="match status" value="3"/>
</dbReference>
<evidence type="ECO:0000256" key="1">
    <source>
        <dbReference type="ARBA" id="ARBA00004236"/>
    </source>
</evidence>
<evidence type="ECO:0000313" key="15">
    <source>
        <dbReference type="EMBL" id="MFD2591580.1"/>
    </source>
</evidence>
<dbReference type="SMART" id="SM00365">
    <property type="entry name" value="LRR_SD22"/>
    <property type="match status" value="12"/>
</dbReference>
<dbReference type="SUPFAM" id="SSF52058">
    <property type="entry name" value="L domain-like"/>
    <property type="match status" value="3"/>
</dbReference>
<dbReference type="RefSeq" id="WP_378298158.1">
    <property type="nucleotide sequence ID" value="NZ_JBHULX010000021.1"/>
</dbReference>
<evidence type="ECO:0000256" key="4">
    <source>
        <dbReference type="ARBA" id="ARBA00022692"/>
    </source>
</evidence>
<proteinExistence type="predicted"/>
<keyword evidence="16" id="KW-1185">Reference proteome</keyword>
<evidence type="ECO:0000256" key="10">
    <source>
        <dbReference type="ARBA" id="ARBA00023170"/>
    </source>
</evidence>
<dbReference type="SMART" id="SM00369">
    <property type="entry name" value="LRR_TYP"/>
    <property type="match status" value="19"/>
</dbReference>